<dbReference type="InterPro" id="IPR014810">
    <property type="entry name" value="Fcf2_C"/>
</dbReference>
<dbReference type="AlphaFoldDB" id="A0ABD3P486"/>
<dbReference type="PANTHER" id="PTHR21686:SF12">
    <property type="entry name" value="DEOXYNUCLEOTIDYLTRANSFERASE TERMINAL-INTERACTING PROTEIN 2"/>
    <property type="match status" value="1"/>
</dbReference>
<dbReference type="Proteomes" id="UP001530400">
    <property type="component" value="Unassembled WGS sequence"/>
</dbReference>
<reference evidence="5 6" key="1">
    <citation type="submission" date="2024-10" db="EMBL/GenBank/DDBJ databases">
        <title>Updated reference genomes for cyclostephanoid diatoms.</title>
        <authorList>
            <person name="Roberts W.R."/>
            <person name="Alverson A.J."/>
        </authorList>
    </citation>
    <scope>NUCLEOTIDE SEQUENCE [LARGE SCALE GENOMIC DNA]</scope>
    <source>
        <strain evidence="5 6">AJA010-31</strain>
    </source>
</reference>
<feature type="domain" description="Fcf2 pre-rRNA processing C-terminal" evidence="4">
    <location>
        <begin position="146"/>
        <end position="238"/>
    </location>
</feature>
<feature type="compositionally biased region" description="Basic and acidic residues" evidence="3">
    <location>
        <begin position="1"/>
        <end position="19"/>
    </location>
</feature>
<evidence type="ECO:0000256" key="1">
    <source>
        <dbReference type="ARBA" id="ARBA00004604"/>
    </source>
</evidence>
<accession>A0ABD3P486</accession>
<feature type="region of interest" description="Disordered" evidence="3">
    <location>
        <begin position="245"/>
        <end position="264"/>
    </location>
</feature>
<evidence type="ECO:0000256" key="3">
    <source>
        <dbReference type="SAM" id="MobiDB-lite"/>
    </source>
</evidence>
<feature type="region of interest" description="Disordered" evidence="3">
    <location>
        <begin position="111"/>
        <end position="150"/>
    </location>
</feature>
<evidence type="ECO:0000256" key="2">
    <source>
        <dbReference type="ARBA" id="ARBA00023242"/>
    </source>
</evidence>
<protein>
    <recommendedName>
        <fullName evidence="4">Fcf2 pre-rRNA processing C-terminal domain-containing protein</fullName>
    </recommendedName>
</protein>
<sequence length="264" mass="29327">MHHHDEASAHSDDNSIDRNRVKRSAAAKLKSAKSDAAILNATIDHDRKGGNELTHLLPGYIAPMRLETKSIASIQDLSVTQLRKKAEQTDKKRYNANISIKKTALPSSSFASKVKTPSSLSNPANKFTKNPSITTSFHNKPTKQNDNTAGSKWFHMNPTPMTDSLKSDLALIKARNYLDPKKFYKSSDSFKGKVLQLGTVIEGSGEYYSSRLTRKERRRNFTEEVMADVGVAGYAKRKFGEVMLQKQEKSGKRGRGGGGKTVRR</sequence>
<name>A0ABD3P486_9STRA</name>
<comment type="caution">
    <text evidence="5">The sequence shown here is derived from an EMBL/GenBank/DDBJ whole genome shotgun (WGS) entry which is preliminary data.</text>
</comment>
<comment type="subcellular location">
    <subcellularLocation>
        <location evidence="1">Nucleus</location>
        <location evidence="1">Nucleolus</location>
    </subcellularLocation>
</comment>
<proteinExistence type="predicted"/>
<feature type="region of interest" description="Disordered" evidence="3">
    <location>
        <begin position="1"/>
        <end position="32"/>
    </location>
</feature>
<keyword evidence="2" id="KW-0539">Nucleus</keyword>
<dbReference type="EMBL" id="JALLPJ020000792">
    <property type="protein sequence ID" value="KAL3782847.1"/>
    <property type="molecule type" value="Genomic_DNA"/>
</dbReference>
<dbReference type="PANTHER" id="PTHR21686">
    <property type="entry name" value="DEOXYNUCLEOTIDYLTRANSFERASE TERMINAL-INTERACTING PROTEIN 2"/>
    <property type="match status" value="1"/>
</dbReference>
<dbReference type="Pfam" id="PF08698">
    <property type="entry name" value="Fcf2"/>
    <property type="match status" value="1"/>
</dbReference>
<evidence type="ECO:0000259" key="4">
    <source>
        <dbReference type="Pfam" id="PF08698"/>
    </source>
</evidence>
<evidence type="ECO:0000313" key="5">
    <source>
        <dbReference type="EMBL" id="KAL3782847.1"/>
    </source>
</evidence>
<dbReference type="GO" id="GO:0005730">
    <property type="term" value="C:nucleolus"/>
    <property type="evidence" value="ECO:0007669"/>
    <property type="project" value="UniProtKB-SubCell"/>
</dbReference>
<gene>
    <name evidence="5" type="ORF">ACHAWO_004908</name>
</gene>
<keyword evidence="6" id="KW-1185">Reference proteome</keyword>
<dbReference type="InterPro" id="IPR039883">
    <property type="entry name" value="Fcf2/DNTTIP2"/>
</dbReference>
<organism evidence="5 6">
    <name type="scientific">Cyclotella atomus</name>
    <dbReference type="NCBI Taxonomy" id="382360"/>
    <lineage>
        <taxon>Eukaryota</taxon>
        <taxon>Sar</taxon>
        <taxon>Stramenopiles</taxon>
        <taxon>Ochrophyta</taxon>
        <taxon>Bacillariophyta</taxon>
        <taxon>Coscinodiscophyceae</taxon>
        <taxon>Thalassiosirophycidae</taxon>
        <taxon>Stephanodiscales</taxon>
        <taxon>Stephanodiscaceae</taxon>
        <taxon>Cyclotella</taxon>
    </lineage>
</organism>
<evidence type="ECO:0000313" key="6">
    <source>
        <dbReference type="Proteomes" id="UP001530400"/>
    </source>
</evidence>